<dbReference type="PANTHER" id="PTHR40066">
    <property type="entry name" value="UPF0473 PROTEIN CBO2561/CLC_2432"/>
    <property type="match status" value="1"/>
</dbReference>
<organism evidence="3 4">
    <name type="scientific">Weissella viridescens</name>
    <name type="common">Lactobacillus viridescens</name>
    <dbReference type="NCBI Taxonomy" id="1629"/>
    <lineage>
        <taxon>Bacteria</taxon>
        <taxon>Bacillati</taxon>
        <taxon>Bacillota</taxon>
        <taxon>Bacilli</taxon>
        <taxon>Lactobacillales</taxon>
        <taxon>Lactobacillaceae</taxon>
        <taxon>Weissella</taxon>
    </lineage>
</organism>
<evidence type="ECO:0000256" key="2">
    <source>
        <dbReference type="HAMAP-Rule" id="MF_01448"/>
    </source>
</evidence>
<dbReference type="HAMAP" id="MF_01448">
    <property type="entry name" value="UPF0473"/>
    <property type="match status" value="1"/>
</dbReference>
<dbReference type="AlphaFoldDB" id="A0A0R2H7Y4"/>
<gene>
    <name evidence="3" type="ORF">IV50_GL001516</name>
</gene>
<evidence type="ECO:0000256" key="1">
    <source>
        <dbReference type="ARBA" id="ARBA00008439"/>
    </source>
</evidence>
<protein>
    <recommendedName>
        <fullName evidence="2">UPF0473 protein IV50_GL001516</fullName>
    </recommendedName>
</protein>
<proteinExistence type="inferred from homology"/>
<keyword evidence="4" id="KW-1185">Reference proteome</keyword>
<accession>A0A0R2H7Y4</accession>
<dbReference type="Proteomes" id="UP000051992">
    <property type="component" value="Unassembled WGS sequence"/>
</dbReference>
<dbReference type="RefSeq" id="WP_057747208.1">
    <property type="nucleotide sequence ID" value="NZ_BJLU01000014.1"/>
</dbReference>
<evidence type="ECO:0000313" key="3">
    <source>
        <dbReference type="EMBL" id="KRN45709.1"/>
    </source>
</evidence>
<dbReference type="PATRIC" id="fig|1629.5.peg.1529"/>
<sequence>MDNPEMFTLYDEDGNGAQFVELFNFDLDDGSQSYIVLRAADQSDASDIELLPFRYDKNADAADALSEIETDTEFEMVEEVMNTILDAGQL</sequence>
<dbReference type="InterPro" id="IPR009711">
    <property type="entry name" value="UPF0473"/>
</dbReference>
<comment type="caution">
    <text evidence="3">The sequence shown here is derived from an EMBL/GenBank/DDBJ whole genome shotgun (WGS) entry which is preliminary data.</text>
</comment>
<evidence type="ECO:0000313" key="4">
    <source>
        <dbReference type="Proteomes" id="UP000051992"/>
    </source>
</evidence>
<dbReference type="Pfam" id="PF06949">
    <property type="entry name" value="DUF1292"/>
    <property type="match status" value="1"/>
</dbReference>
<dbReference type="OrthoDB" id="2086132at2"/>
<dbReference type="EMBL" id="JQBM01000007">
    <property type="protein sequence ID" value="KRN45709.1"/>
    <property type="molecule type" value="Genomic_DNA"/>
</dbReference>
<reference evidence="3 4" key="1">
    <citation type="journal article" date="2015" name="Genome Announc.">
        <title>Expanding the biotechnology potential of lactobacilli through comparative genomics of 213 strains and associated genera.</title>
        <authorList>
            <person name="Sun Z."/>
            <person name="Harris H.M."/>
            <person name="McCann A."/>
            <person name="Guo C."/>
            <person name="Argimon S."/>
            <person name="Zhang W."/>
            <person name="Yang X."/>
            <person name="Jeffery I.B."/>
            <person name="Cooney J.C."/>
            <person name="Kagawa T.F."/>
            <person name="Liu W."/>
            <person name="Song Y."/>
            <person name="Salvetti E."/>
            <person name="Wrobel A."/>
            <person name="Rasinkangas P."/>
            <person name="Parkhill J."/>
            <person name="Rea M.C."/>
            <person name="O'Sullivan O."/>
            <person name="Ritari J."/>
            <person name="Douillard F.P."/>
            <person name="Paul Ross R."/>
            <person name="Yang R."/>
            <person name="Briner A.E."/>
            <person name="Felis G.E."/>
            <person name="de Vos W.M."/>
            <person name="Barrangou R."/>
            <person name="Klaenhammer T.R."/>
            <person name="Caufield P.W."/>
            <person name="Cui Y."/>
            <person name="Zhang H."/>
            <person name="O'Toole P.W."/>
        </authorList>
    </citation>
    <scope>NUCLEOTIDE SEQUENCE [LARGE SCALE GENOMIC DNA]</scope>
    <source>
        <strain evidence="3 4">DSM 20410</strain>
    </source>
</reference>
<dbReference type="PANTHER" id="PTHR40066:SF1">
    <property type="entry name" value="UPF0473 PROTEIN CBO2561_CLC_2432"/>
    <property type="match status" value="1"/>
</dbReference>
<comment type="similarity">
    <text evidence="1 2">Belongs to the UPF0473 family.</text>
</comment>
<name>A0A0R2H7Y4_WEIVI</name>